<dbReference type="PANTHER" id="PTHR47074">
    <property type="entry name" value="BNAC02G40300D PROTEIN"/>
    <property type="match status" value="1"/>
</dbReference>
<reference evidence="2 3" key="1">
    <citation type="submission" date="2019-07" db="EMBL/GenBank/DDBJ databases">
        <title>WGS assembly of Gossypium mustelinum.</title>
        <authorList>
            <person name="Chen Z.J."/>
            <person name="Sreedasyam A."/>
            <person name="Ando A."/>
            <person name="Song Q."/>
            <person name="De L."/>
            <person name="Hulse-Kemp A."/>
            <person name="Ding M."/>
            <person name="Ye W."/>
            <person name="Kirkbride R."/>
            <person name="Jenkins J."/>
            <person name="Plott C."/>
            <person name="Lovell J."/>
            <person name="Lin Y.-M."/>
            <person name="Vaughn R."/>
            <person name="Liu B."/>
            <person name="Li W."/>
            <person name="Simpson S."/>
            <person name="Scheffler B."/>
            <person name="Saski C."/>
            <person name="Grover C."/>
            <person name="Hu G."/>
            <person name="Conover J."/>
            <person name="Carlson J."/>
            <person name="Shu S."/>
            <person name="Boston L."/>
            <person name="Williams M."/>
            <person name="Peterson D."/>
            <person name="Mcgee K."/>
            <person name="Jones D."/>
            <person name="Wendel J."/>
            <person name="Stelly D."/>
            <person name="Grimwood J."/>
            <person name="Schmutz J."/>
        </authorList>
    </citation>
    <scope>NUCLEOTIDE SEQUENCE [LARGE SCALE GENOMIC DNA]</scope>
    <source>
        <strain evidence="2">1408120.09</strain>
    </source>
</reference>
<dbReference type="GO" id="GO:0003676">
    <property type="term" value="F:nucleic acid binding"/>
    <property type="evidence" value="ECO:0007669"/>
    <property type="project" value="InterPro"/>
</dbReference>
<evidence type="ECO:0000259" key="1">
    <source>
        <dbReference type="Pfam" id="PF13456"/>
    </source>
</evidence>
<gene>
    <name evidence="2" type="ORF">E1A91_A02G107400v1</name>
</gene>
<dbReference type="EMBL" id="CM017637">
    <property type="protein sequence ID" value="TYJ46254.1"/>
    <property type="molecule type" value="Genomic_DNA"/>
</dbReference>
<dbReference type="InterPro" id="IPR002156">
    <property type="entry name" value="RNaseH_domain"/>
</dbReference>
<dbReference type="PANTHER" id="PTHR47074:SF61">
    <property type="entry name" value="RNASE H TYPE-1 DOMAIN-CONTAINING PROTEIN"/>
    <property type="match status" value="1"/>
</dbReference>
<dbReference type="GO" id="GO:0004523">
    <property type="term" value="F:RNA-DNA hybrid ribonuclease activity"/>
    <property type="evidence" value="ECO:0007669"/>
    <property type="project" value="InterPro"/>
</dbReference>
<proteinExistence type="predicted"/>
<sequence>GVTDEVDCHLCKEAPEDTNHLLWSYGILQSVWASLQIRIAPIDSTLNCKNHFVNTFFVANEQNKQLIAIFLWALWYRRNKLIHEGVKFSLQDLLGFIRGYGQEISLCQEKLGVSCRSLPKEFWSPPDLDFIKLNFNTTFQSDSRTFTTTILARGSKGEIVGAETYLFEDVVDAFVAESRACERALLFAFRMGFRCLIKEEDKSILRSIIHHIRNLENCFEEVSYLFVPRLVNRAAHTLAIEGRRRQSSSIWVDGVPVSVKMIVENDWMVWTQRHQSSL</sequence>
<accession>A0A5D3A619</accession>
<dbReference type="AlphaFoldDB" id="A0A5D3A619"/>
<protein>
    <recommendedName>
        <fullName evidence="1">RNase H type-1 domain-containing protein</fullName>
    </recommendedName>
</protein>
<dbReference type="InterPro" id="IPR052929">
    <property type="entry name" value="RNase_H-like_EbsB-rel"/>
</dbReference>
<name>A0A5D3A619_GOSMU</name>
<dbReference type="Pfam" id="PF13456">
    <property type="entry name" value="RVT_3"/>
    <property type="match status" value="1"/>
</dbReference>
<organism evidence="2 3">
    <name type="scientific">Gossypium mustelinum</name>
    <name type="common">Cotton</name>
    <name type="synonym">Gossypium caicoense</name>
    <dbReference type="NCBI Taxonomy" id="34275"/>
    <lineage>
        <taxon>Eukaryota</taxon>
        <taxon>Viridiplantae</taxon>
        <taxon>Streptophyta</taxon>
        <taxon>Embryophyta</taxon>
        <taxon>Tracheophyta</taxon>
        <taxon>Spermatophyta</taxon>
        <taxon>Magnoliopsida</taxon>
        <taxon>eudicotyledons</taxon>
        <taxon>Gunneridae</taxon>
        <taxon>Pentapetalae</taxon>
        <taxon>rosids</taxon>
        <taxon>malvids</taxon>
        <taxon>Malvales</taxon>
        <taxon>Malvaceae</taxon>
        <taxon>Malvoideae</taxon>
        <taxon>Gossypium</taxon>
    </lineage>
</organism>
<evidence type="ECO:0000313" key="2">
    <source>
        <dbReference type="EMBL" id="TYJ46254.1"/>
    </source>
</evidence>
<keyword evidence="3" id="KW-1185">Reference proteome</keyword>
<dbReference type="Proteomes" id="UP000323597">
    <property type="component" value="Chromosome A02"/>
</dbReference>
<feature type="non-terminal residue" evidence="2">
    <location>
        <position position="1"/>
    </location>
</feature>
<feature type="domain" description="RNase H type-1" evidence="1">
    <location>
        <begin position="199"/>
        <end position="239"/>
    </location>
</feature>
<evidence type="ECO:0000313" key="3">
    <source>
        <dbReference type="Proteomes" id="UP000323597"/>
    </source>
</evidence>